<reference evidence="1 2" key="2">
    <citation type="journal article" date="2016" name="Genome Announc.">
        <title>Complete Genome Sequence of Sphingopyxis macrogoltabida Strain 203N (NBRC 111659), a Polyethylene Glycol Degrader.</title>
        <authorList>
            <person name="Ohtsubo Y."/>
            <person name="Nonoyama S."/>
            <person name="Nagata Y."/>
            <person name="Numata M."/>
            <person name="Tsuchikane K."/>
            <person name="Hosoyama A."/>
            <person name="Yamazoe A."/>
            <person name="Tsuda M."/>
            <person name="Fujita N."/>
            <person name="Kawai F."/>
        </authorList>
    </citation>
    <scope>NUCLEOTIDE SEQUENCE [LARGE SCALE GENOMIC DNA]</scope>
    <source>
        <strain evidence="1 2">203N</strain>
    </source>
</reference>
<accession>A0AAC9FFP6</accession>
<dbReference type="KEGG" id="smaz:LH19_06945"/>
<evidence type="ECO:0000313" key="2">
    <source>
        <dbReference type="Proteomes" id="UP000076088"/>
    </source>
</evidence>
<reference evidence="2" key="1">
    <citation type="submission" date="2015-11" db="EMBL/GenBank/DDBJ databases">
        <title>Complete genome sequence of a polyethylene-glycol degrader Sphingopyxis macrogoltabida 203N (NBRC 111659).</title>
        <authorList>
            <person name="Yoshiyuki O."/>
            <person name="Shouta N."/>
            <person name="Nagata Y."/>
            <person name="Numata M."/>
            <person name="Tsuchikane K."/>
            <person name="Hosoyama A."/>
            <person name="Yamazoe A."/>
            <person name="Tsuda M."/>
            <person name="Fujita N."/>
            <person name="Kawai F."/>
        </authorList>
    </citation>
    <scope>NUCLEOTIDE SEQUENCE [LARGE SCALE GENOMIC DNA]</scope>
    <source>
        <strain evidence="2">203N</strain>
    </source>
</reference>
<sequence>MRERHTSGPWLAEAADVFGDHNIVLLSSANDCRAVAAVVSNMRDPSEVSANAFLVAAAPDLLAVACEMLPRNLCLTNPNIPDSTVVPLDVTMGELRRIAAAIVKARGAA</sequence>
<keyword evidence="2" id="KW-1185">Reference proteome</keyword>
<dbReference type="Proteomes" id="UP000076088">
    <property type="component" value="Chromosome"/>
</dbReference>
<dbReference type="RefSeq" id="WP_054726196.1">
    <property type="nucleotide sequence ID" value="NZ_CP009429.1"/>
</dbReference>
<name>A0AAC9FFP6_SPHMC</name>
<organism evidence="1 2">
    <name type="scientific">Sphingopyxis macrogoltabida</name>
    <name type="common">Sphingomonas macrogoltabidus</name>
    <dbReference type="NCBI Taxonomy" id="33050"/>
    <lineage>
        <taxon>Bacteria</taxon>
        <taxon>Pseudomonadati</taxon>
        <taxon>Pseudomonadota</taxon>
        <taxon>Alphaproteobacteria</taxon>
        <taxon>Sphingomonadales</taxon>
        <taxon>Sphingomonadaceae</taxon>
        <taxon>Sphingopyxis</taxon>
    </lineage>
</organism>
<gene>
    <name evidence="1" type="ORF">ATM17_12875</name>
</gene>
<evidence type="ECO:0000313" key="1">
    <source>
        <dbReference type="EMBL" id="AMU89930.1"/>
    </source>
</evidence>
<dbReference type="AlphaFoldDB" id="A0AAC9FFP6"/>
<proteinExistence type="predicted"/>
<dbReference type="EMBL" id="CP013344">
    <property type="protein sequence ID" value="AMU89930.1"/>
    <property type="molecule type" value="Genomic_DNA"/>
</dbReference>
<protein>
    <submittedName>
        <fullName evidence="1">Uncharacterized protein</fullName>
    </submittedName>
</protein>